<dbReference type="Pfam" id="PF00515">
    <property type="entry name" value="TPR_1"/>
    <property type="match status" value="1"/>
</dbReference>
<feature type="compositionally biased region" description="Polar residues" evidence="11">
    <location>
        <begin position="674"/>
        <end position="697"/>
    </location>
</feature>
<dbReference type="PROSITE" id="PS50005">
    <property type="entry name" value="TPR"/>
    <property type="match status" value="7"/>
</dbReference>
<evidence type="ECO:0000256" key="3">
    <source>
        <dbReference type="ARBA" id="ARBA00022737"/>
    </source>
</evidence>
<dbReference type="FunFam" id="1.25.40.10:FF:000403">
    <property type="entry name" value="General transcriptional repressor, putative"/>
    <property type="match status" value="1"/>
</dbReference>
<feature type="repeat" description="TPR" evidence="9">
    <location>
        <begin position="182"/>
        <end position="215"/>
    </location>
</feature>
<dbReference type="Proteomes" id="UP000478008">
    <property type="component" value="Unassembled WGS sequence"/>
</dbReference>
<feature type="compositionally biased region" description="Low complexity" evidence="11">
    <location>
        <begin position="457"/>
        <end position="501"/>
    </location>
</feature>
<feature type="compositionally biased region" description="Polar residues" evidence="11">
    <location>
        <begin position="614"/>
        <end position="630"/>
    </location>
</feature>
<reference evidence="12 13" key="1">
    <citation type="submission" date="2019-07" db="EMBL/GenBank/DDBJ databases">
        <authorList>
            <person name="Friedrich A."/>
            <person name="Schacherer J."/>
        </authorList>
    </citation>
    <scope>NUCLEOTIDE SEQUENCE [LARGE SCALE GENOMIC DNA]</scope>
</reference>
<evidence type="ECO:0000313" key="12">
    <source>
        <dbReference type="EMBL" id="VUG19170.1"/>
    </source>
</evidence>
<feature type="repeat" description="TPR" evidence="9">
    <location>
        <begin position="78"/>
        <end position="111"/>
    </location>
</feature>
<feature type="repeat" description="TPR" evidence="9">
    <location>
        <begin position="112"/>
        <end position="145"/>
    </location>
</feature>
<feature type="compositionally biased region" description="Polar residues" evidence="11">
    <location>
        <begin position="709"/>
        <end position="735"/>
    </location>
</feature>
<dbReference type="GO" id="GO:0031490">
    <property type="term" value="F:chromatin DNA binding"/>
    <property type="evidence" value="ECO:0007669"/>
    <property type="project" value="TreeGrafter"/>
</dbReference>
<feature type="repeat" description="TPR" evidence="9">
    <location>
        <begin position="362"/>
        <end position="395"/>
    </location>
</feature>
<evidence type="ECO:0000313" key="13">
    <source>
        <dbReference type="Proteomes" id="UP000478008"/>
    </source>
</evidence>
<sequence>MNQQLLGQTINGAPGIALQQRQVQAVQAQQAQAQAQAQAQVQVQALQSQQAQVQAQVQAQNQGMDPNLLDARLAQENAETWIAIGSCADTIGSVEKAVEAFSTALRYTPNNPKALTKLANVYRTRDAYAEAADLYRRALSLDQNNGETWGLLGHCYLMLDDLQSAYTAYQQALLNLQNLNVPKLWHGIGILYDRYGSLEYAEEAFVRVLEMDPNFEKANEIYFRLGIIYKLQGKLQKALECFNYILSMPPAPLSQSDVWFQIGSVLEQSRDFPGAKDAYESVLQTNPNHAKVLQQLGCLYSQPEAPFHDDDVALRLLHQSIELNQADAHSWYYLGRVYMSKQDYPNAYESFQHAVNIDSRNPTFWCSIGVLYYKISQYKDALDAYTRAIRLNPYLSEVWYDLGTLYETCNNQIGDALDAYHRAASLDPSNPNIQERLLQLTKYQKEGGSLPPPPLPQAAQQPVQVMTPQQPQMQTQFQAQPQGQPVRAPQLQAPAAQQLPQNATSRVPLPIPQIPQQSSIKQHQSDGRENGQLLQPVDHGMEPPPPPPPQLQTNHKQVSASLNHSEQTGDESKSTQLQPMNSENRKQNQEFHPEENGSSNTKLPPVQQLDGDSVGNSHVSLPPITSTAPTLNKEEDSSSKKHSLENPKPVEPEEIKRQKTEQSTIPSPGHANTAVVSNFNTTQENSSENKPSVQDQPAASAPTPPKVTPSGSESGNNGLVHTKSETTAPSQVDTSTSEEKTKVQIADKDEPKPTISLKPMDKEEIAEIKGESITGSDAAKTENETAPKDSNADSKKDEVKNDSPVEEPVRKVDEDEDYDD</sequence>
<dbReference type="SMART" id="SM00028">
    <property type="entry name" value="TPR"/>
    <property type="match status" value="9"/>
</dbReference>
<comment type="similarity">
    <text evidence="8">Belongs to the CYC8/SSN6 family.</text>
</comment>
<keyword evidence="6" id="KW-0804">Transcription</keyword>
<feature type="coiled-coil region" evidence="10">
    <location>
        <begin position="16"/>
        <end position="56"/>
    </location>
</feature>
<dbReference type="Pfam" id="PF13181">
    <property type="entry name" value="TPR_8"/>
    <property type="match status" value="1"/>
</dbReference>
<feature type="compositionally biased region" description="Basic and acidic residues" evidence="11">
    <location>
        <begin position="759"/>
        <end position="770"/>
    </location>
</feature>
<evidence type="ECO:0000256" key="11">
    <source>
        <dbReference type="SAM" id="MobiDB-lite"/>
    </source>
</evidence>
<evidence type="ECO:0000256" key="1">
    <source>
        <dbReference type="ARBA" id="ARBA00004123"/>
    </source>
</evidence>
<dbReference type="PROSITE" id="PS50293">
    <property type="entry name" value="TPR_REGION"/>
    <property type="match status" value="1"/>
</dbReference>
<dbReference type="InterPro" id="IPR051630">
    <property type="entry name" value="Corepressor-Demethylase"/>
</dbReference>
<feature type="compositionally biased region" description="Polar residues" evidence="11">
    <location>
        <begin position="551"/>
        <end position="566"/>
    </location>
</feature>
<feature type="compositionally biased region" description="Basic and acidic residues" evidence="11">
    <location>
        <begin position="737"/>
        <end position="752"/>
    </location>
</feature>
<dbReference type="Pfam" id="PF13432">
    <property type="entry name" value="TPR_16"/>
    <property type="match status" value="2"/>
</dbReference>
<feature type="region of interest" description="Disordered" evidence="11">
    <location>
        <begin position="516"/>
        <end position="820"/>
    </location>
</feature>
<evidence type="ECO:0000256" key="10">
    <source>
        <dbReference type="SAM" id="Coils"/>
    </source>
</evidence>
<dbReference type="GO" id="GO:0017053">
    <property type="term" value="C:transcription repressor complex"/>
    <property type="evidence" value="ECO:0007669"/>
    <property type="project" value="TreeGrafter"/>
</dbReference>
<dbReference type="SUPFAM" id="SSF48452">
    <property type="entry name" value="TPR-like"/>
    <property type="match status" value="1"/>
</dbReference>
<keyword evidence="7" id="KW-0539">Nucleus</keyword>
<evidence type="ECO:0000256" key="7">
    <source>
        <dbReference type="ARBA" id="ARBA00023242"/>
    </source>
</evidence>
<dbReference type="EMBL" id="CABFWN010000004">
    <property type="protein sequence ID" value="VUG19170.1"/>
    <property type="molecule type" value="Genomic_DNA"/>
</dbReference>
<dbReference type="FunFam" id="1.25.40.10:FF:000078">
    <property type="entry name" value="Transcriptional corepressor Cyc8"/>
    <property type="match status" value="1"/>
</dbReference>
<keyword evidence="4 9" id="KW-0802">TPR repeat</keyword>
<keyword evidence="10" id="KW-0175">Coiled coil</keyword>
<dbReference type="InterPro" id="IPR011990">
    <property type="entry name" value="TPR-like_helical_dom_sf"/>
</dbReference>
<keyword evidence="5" id="KW-0805">Transcription regulation</keyword>
<keyword evidence="3" id="KW-0677">Repeat</keyword>
<keyword evidence="2" id="KW-0678">Repressor</keyword>
<evidence type="ECO:0000256" key="9">
    <source>
        <dbReference type="PROSITE-ProRule" id="PRU00339"/>
    </source>
</evidence>
<name>A0A7D9D0H9_DEKBR</name>
<proteinExistence type="inferred from homology"/>
<feature type="repeat" description="TPR" evidence="9">
    <location>
        <begin position="219"/>
        <end position="252"/>
    </location>
</feature>
<protein>
    <submittedName>
        <fullName evidence="12">DEBR0S4_12200g1_1</fullName>
    </submittedName>
</protein>
<dbReference type="PANTHER" id="PTHR14017">
    <property type="entry name" value="LYSINE-SPECIFIC DEMETHYLASE"/>
    <property type="match status" value="1"/>
</dbReference>
<evidence type="ECO:0000256" key="2">
    <source>
        <dbReference type="ARBA" id="ARBA00022491"/>
    </source>
</evidence>
<evidence type="ECO:0000256" key="8">
    <source>
        <dbReference type="ARBA" id="ARBA00061082"/>
    </source>
</evidence>
<dbReference type="GO" id="GO:0000122">
    <property type="term" value="P:negative regulation of transcription by RNA polymerase II"/>
    <property type="evidence" value="ECO:0007669"/>
    <property type="project" value="TreeGrafter"/>
</dbReference>
<dbReference type="SUPFAM" id="SSF81901">
    <property type="entry name" value="HCP-like"/>
    <property type="match status" value="1"/>
</dbReference>
<dbReference type="PANTHER" id="PTHR14017:SF1">
    <property type="entry name" value="LD02225P"/>
    <property type="match status" value="1"/>
</dbReference>
<evidence type="ECO:0000256" key="6">
    <source>
        <dbReference type="ARBA" id="ARBA00023163"/>
    </source>
</evidence>
<feature type="region of interest" description="Disordered" evidence="11">
    <location>
        <begin position="445"/>
        <end position="501"/>
    </location>
</feature>
<feature type="repeat" description="TPR" evidence="9">
    <location>
        <begin position="256"/>
        <end position="289"/>
    </location>
</feature>
<dbReference type="GO" id="GO:0000978">
    <property type="term" value="F:RNA polymerase II cis-regulatory region sequence-specific DNA binding"/>
    <property type="evidence" value="ECO:0007669"/>
    <property type="project" value="TreeGrafter"/>
</dbReference>
<comment type="subcellular location">
    <subcellularLocation>
        <location evidence="1">Nucleus</location>
    </subcellularLocation>
</comment>
<dbReference type="Gene3D" id="1.25.40.10">
    <property type="entry name" value="Tetratricopeptide repeat domain"/>
    <property type="match status" value="3"/>
</dbReference>
<keyword evidence="13" id="KW-1185">Reference proteome</keyword>
<accession>A0A7D9D0H9</accession>
<dbReference type="InterPro" id="IPR019734">
    <property type="entry name" value="TPR_rpt"/>
</dbReference>
<gene>
    <name evidence="12" type="ORF">DEBR0S4_12200G</name>
</gene>
<dbReference type="GO" id="GO:0005634">
    <property type="term" value="C:nucleus"/>
    <property type="evidence" value="ECO:0007669"/>
    <property type="project" value="UniProtKB-SubCell"/>
</dbReference>
<evidence type="ECO:0000256" key="5">
    <source>
        <dbReference type="ARBA" id="ARBA00023015"/>
    </source>
</evidence>
<organism evidence="12 13">
    <name type="scientific">Dekkera bruxellensis</name>
    <name type="common">Brettanomyces custersii</name>
    <dbReference type="NCBI Taxonomy" id="5007"/>
    <lineage>
        <taxon>Eukaryota</taxon>
        <taxon>Fungi</taxon>
        <taxon>Dikarya</taxon>
        <taxon>Ascomycota</taxon>
        <taxon>Saccharomycotina</taxon>
        <taxon>Pichiomycetes</taxon>
        <taxon>Pichiales</taxon>
        <taxon>Pichiaceae</taxon>
        <taxon>Brettanomyces</taxon>
    </lineage>
</organism>
<feature type="compositionally biased region" description="Basic and acidic residues" evidence="11">
    <location>
        <begin position="632"/>
        <end position="660"/>
    </location>
</feature>
<feature type="repeat" description="TPR" evidence="9">
    <location>
        <begin position="328"/>
        <end position="361"/>
    </location>
</feature>
<feature type="compositionally biased region" description="Basic and acidic residues" evidence="11">
    <location>
        <begin position="583"/>
        <end position="595"/>
    </location>
</feature>
<feature type="compositionally biased region" description="Basic and acidic residues" evidence="11">
    <location>
        <begin position="779"/>
        <end position="813"/>
    </location>
</feature>
<evidence type="ECO:0000256" key="4">
    <source>
        <dbReference type="ARBA" id="ARBA00022803"/>
    </source>
</evidence>
<dbReference type="AlphaFoldDB" id="A0A7D9D0H9"/>